<sequence length="360" mass="39450">MNVALLMADQCSSTSVAAALEFFETANVLHHYAQDKQARQQAGSTPLFHLHTASLDGQPVACTGGLRLTPDWAIADLPPCELVVVPGFMFNILGVLPRLSTMIDWLRQQHQQGRYIASLCTGAFVTAQAGLLDGRSATTHWAFSEQFARRFPKVRLHTERTVTDDGQLLCSGGSTSCSDLLLHLIRKFASPQLAAECAKKLLVDVTARSQMPYASTTFKKNHSDAEVLRLQIWLEKHLSSPVQLEQLAEQFGLSPRNLIRRFKDATGQTPMQYLQELRIEKAKLLLETSEDAFEQITLQVGYEDGNSFRRLFKQRVGLAPSAYRKRFASRPAQAAITAAPSARPGAAPADGAAPPPAAAP</sequence>
<dbReference type="InterPro" id="IPR029062">
    <property type="entry name" value="Class_I_gatase-like"/>
</dbReference>
<proteinExistence type="predicted"/>
<dbReference type="PROSITE" id="PS00041">
    <property type="entry name" value="HTH_ARAC_FAMILY_1"/>
    <property type="match status" value="1"/>
</dbReference>
<reference evidence="6 7" key="1">
    <citation type="submission" date="2019-11" db="EMBL/GenBank/DDBJ databases">
        <title>Pseudomonas flavidum sp. nov., isolated from Baiyang Lake.</title>
        <authorList>
            <person name="Zhao Y."/>
        </authorList>
    </citation>
    <scope>NUCLEOTIDE SEQUENCE [LARGE SCALE GENOMIC DNA]</scope>
    <source>
        <strain evidence="7">R-22-3 w-18</strain>
    </source>
</reference>
<dbReference type="InterPro" id="IPR018060">
    <property type="entry name" value="HTH_AraC"/>
</dbReference>
<evidence type="ECO:0000256" key="2">
    <source>
        <dbReference type="ARBA" id="ARBA00023125"/>
    </source>
</evidence>
<dbReference type="GO" id="GO:0043565">
    <property type="term" value="F:sequence-specific DNA binding"/>
    <property type="evidence" value="ECO:0007669"/>
    <property type="project" value="InterPro"/>
</dbReference>
<dbReference type="SMART" id="SM00342">
    <property type="entry name" value="HTH_ARAC"/>
    <property type="match status" value="1"/>
</dbReference>
<dbReference type="CDD" id="cd03138">
    <property type="entry name" value="GATase1_AraC_2"/>
    <property type="match status" value="1"/>
</dbReference>
<name>A0A6I4KXD1_9PSED</name>
<dbReference type="InterPro" id="IPR052158">
    <property type="entry name" value="INH-QAR"/>
</dbReference>
<keyword evidence="7" id="KW-1185">Reference proteome</keyword>
<dbReference type="InterPro" id="IPR009057">
    <property type="entry name" value="Homeodomain-like_sf"/>
</dbReference>
<dbReference type="Proteomes" id="UP000429555">
    <property type="component" value="Unassembled WGS sequence"/>
</dbReference>
<dbReference type="GO" id="GO:0009893">
    <property type="term" value="P:positive regulation of metabolic process"/>
    <property type="evidence" value="ECO:0007669"/>
    <property type="project" value="UniProtKB-ARBA"/>
</dbReference>
<dbReference type="EMBL" id="WKJZ01000002">
    <property type="protein sequence ID" value="MVW76428.1"/>
    <property type="molecule type" value="Genomic_DNA"/>
</dbReference>
<protein>
    <submittedName>
        <fullName evidence="6">Helix-turn-helix domain-containing protein</fullName>
    </submittedName>
</protein>
<dbReference type="Pfam" id="PF12833">
    <property type="entry name" value="HTH_18"/>
    <property type="match status" value="1"/>
</dbReference>
<dbReference type="PROSITE" id="PS01124">
    <property type="entry name" value="HTH_ARAC_FAMILY_2"/>
    <property type="match status" value="1"/>
</dbReference>
<feature type="compositionally biased region" description="Low complexity" evidence="4">
    <location>
        <begin position="334"/>
        <end position="352"/>
    </location>
</feature>
<keyword evidence="1" id="KW-0805">Transcription regulation</keyword>
<dbReference type="InterPro" id="IPR018062">
    <property type="entry name" value="HTH_AraC-typ_CS"/>
</dbReference>
<organism evidence="6 7">
    <name type="scientific">Pseudomonas xionganensis</name>
    <dbReference type="NCBI Taxonomy" id="2654845"/>
    <lineage>
        <taxon>Bacteria</taxon>
        <taxon>Pseudomonadati</taxon>
        <taxon>Pseudomonadota</taxon>
        <taxon>Gammaproteobacteria</taxon>
        <taxon>Pseudomonadales</taxon>
        <taxon>Pseudomonadaceae</taxon>
        <taxon>Pseudomonas</taxon>
    </lineage>
</organism>
<dbReference type="Pfam" id="PF01965">
    <property type="entry name" value="DJ-1_PfpI"/>
    <property type="match status" value="1"/>
</dbReference>
<dbReference type="Gene3D" id="3.40.50.880">
    <property type="match status" value="1"/>
</dbReference>
<dbReference type="SUPFAM" id="SSF52317">
    <property type="entry name" value="Class I glutamine amidotransferase-like"/>
    <property type="match status" value="1"/>
</dbReference>
<evidence type="ECO:0000313" key="6">
    <source>
        <dbReference type="EMBL" id="MVW76428.1"/>
    </source>
</evidence>
<evidence type="ECO:0000259" key="5">
    <source>
        <dbReference type="PROSITE" id="PS01124"/>
    </source>
</evidence>
<gene>
    <name evidence="6" type="ORF">GJV18_14000</name>
</gene>
<dbReference type="RefSeq" id="WP_160346627.1">
    <property type="nucleotide sequence ID" value="NZ_WKJZ01000002.1"/>
</dbReference>
<evidence type="ECO:0000256" key="4">
    <source>
        <dbReference type="SAM" id="MobiDB-lite"/>
    </source>
</evidence>
<comment type="caution">
    <text evidence="6">The sequence shown here is derived from an EMBL/GenBank/DDBJ whole genome shotgun (WGS) entry which is preliminary data.</text>
</comment>
<keyword evidence="2" id="KW-0238">DNA-binding</keyword>
<dbReference type="AlphaFoldDB" id="A0A6I4KXD1"/>
<evidence type="ECO:0000256" key="1">
    <source>
        <dbReference type="ARBA" id="ARBA00023015"/>
    </source>
</evidence>
<dbReference type="PANTHER" id="PTHR43130:SF11">
    <property type="entry name" value="TRANSCRIPTIONAL REGULATORY PROTEIN"/>
    <property type="match status" value="1"/>
</dbReference>
<dbReference type="Gene3D" id="1.10.10.60">
    <property type="entry name" value="Homeodomain-like"/>
    <property type="match status" value="2"/>
</dbReference>
<feature type="domain" description="HTH araC/xylS-type" evidence="5">
    <location>
        <begin position="228"/>
        <end position="326"/>
    </location>
</feature>
<keyword evidence="3" id="KW-0804">Transcription</keyword>
<evidence type="ECO:0000313" key="7">
    <source>
        <dbReference type="Proteomes" id="UP000429555"/>
    </source>
</evidence>
<dbReference type="PANTHER" id="PTHR43130">
    <property type="entry name" value="ARAC-FAMILY TRANSCRIPTIONAL REGULATOR"/>
    <property type="match status" value="1"/>
</dbReference>
<accession>A0A6I4KXD1</accession>
<evidence type="ECO:0000256" key="3">
    <source>
        <dbReference type="ARBA" id="ARBA00023163"/>
    </source>
</evidence>
<dbReference type="GO" id="GO:0003700">
    <property type="term" value="F:DNA-binding transcription factor activity"/>
    <property type="evidence" value="ECO:0007669"/>
    <property type="project" value="InterPro"/>
</dbReference>
<feature type="region of interest" description="Disordered" evidence="4">
    <location>
        <begin position="334"/>
        <end position="360"/>
    </location>
</feature>
<dbReference type="SUPFAM" id="SSF46689">
    <property type="entry name" value="Homeodomain-like"/>
    <property type="match status" value="2"/>
</dbReference>
<dbReference type="InterPro" id="IPR002818">
    <property type="entry name" value="DJ-1/PfpI"/>
</dbReference>